<keyword evidence="2" id="KW-1133">Transmembrane helix</keyword>
<feature type="transmembrane region" description="Helical" evidence="2">
    <location>
        <begin position="55"/>
        <end position="76"/>
    </location>
</feature>
<accession>A6WH82</accession>
<organism evidence="3 4">
    <name type="scientific">Kineococcus radiotolerans (strain ATCC BAA-149 / DSM 14245 / SRS30216)</name>
    <dbReference type="NCBI Taxonomy" id="266940"/>
    <lineage>
        <taxon>Bacteria</taxon>
        <taxon>Bacillati</taxon>
        <taxon>Actinomycetota</taxon>
        <taxon>Actinomycetes</taxon>
        <taxon>Kineosporiales</taxon>
        <taxon>Kineosporiaceae</taxon>
        <taxon>Kineococcus</taxon>
    </lineage>
</organism>
<gene>
    <name evidence="3" type="ordered locus">Krad_4713</name>
</gene>
<dbReference type="EMBL" id="CP000752">
    <property type="protein sequence ID" value="ABS06171.1"/>
    <property type="molecule type" value="Genomic_DNA"/>
</dbReference>
<keyword evidence="4" id="KW-1185">Reference proteome</keyword>
<dbReference type="HOGENOM" id="CLU_2058239_0_0_11"/>
<protein>
    <submittedName>
        <fullName evidence="3">Uncharacterized protein</fullName>
    </submittedName>
</protein>
<feature type="compositionally biased region" description="Basic and acidic residues" evidence="1">
    <location>
        <begin position="1"/>
        <end position="10"/>
    </location>
</feature>
<dbReference type="KEGG" id="kra:Krad_4713"/>
<keyword evidence="2" id="KW-0812">Transmembrane</keyword>
<reference evidence="4" key="1">
    <citation type="journal article" date="2008" name="PLoS ONE">
        <title>Survival in nuclear waste, extreme resistance, and potential applications gleaned from the genome sequence of Kineococcus radiotolerans SRS30216.</title>
        <authorList>
            <person name="Bagwell C.E."/>
            <person name="Bhat S."/>
            <person name="Hawkins G.M."/>
            <person name="Smith B.W."/>
            <person name="Biswas T."/>
            <person name="Hoover T.R."/>
            <person name="Saunders E."/>
            <person name="Han C.S."/>
            <person name="Tsodikov O.V."/>
            <person name="Shimkets L.J."/>
        </authorList>
    </citation>
    <scope>NUCLEOTIDE SEQUENCE [LARGE SCALE GENOMIC DNA]</scope>
    <source>
        <strain evidence="4">ATCC BAA-149 / DSM 14245 / SRS30216</strain>
    </source>
</reference>
<evidence type="ECO:0000313" key="3">
    <source>
        <dbReference type="EMBL" id="ABS06171.1"/>
    </source>
</evidence>
<feature type="region of interest" description="Disordered" evidence="1">
    <location>
        <begin position="100"/>
        <end position="119"/>
    </location>
</feature>
<sequence length="119" mass="13008">MSKYLDHPGAEQENPGQRGVLGKLRGDQGPCTACFATPTWKGSHMGISYDRRYPMSAQASILGALLILVVPVLIYLHPLMDPALAAVPAAIGFRLFWPRQGRPRWGTGGAGDRRRRPLT</sequence>
<geneLocation type="plasmid" evidence="3 4">
    <name>pKRAD02</name>
</geneLocation>
<dbReference type="Proteomes" id="UP000001116">
    <property type="component" value="Plasmid pKRAD02"/>
</dbReference>
<name>A6WH82_KINRD</name>
<proteinExistence type="predicted"/>
<keyword evidence="2" id="KW-0472">Membrane</keyword>
<evidence type="ECO:0000313" key="4">
    <source>
        <dbReference type="Proteomes" id="UP000001116"/>
    </source>
</evidence>
<feature type="region of interest" description="Disordered" evidence="1">
    <location>
        <begin position="1"/>
        <end position="23"/>
    </location>
</feature>
<evidence type="ECO:0000256" key="1">
    <source>
        <dbReference type="SAM" id="MobiDB-lite"/>
    </source>
</evidence>
<evidence type="ECO:0000256" key="2">
    <source>
        <dbReference type="SAM" id="Phobius"/>
    </source>
</evidence>
<keyword evidence="3" id="KW-0614">Plasmid</keyword>
<dbReference type="AlphaFoldDB" id="A6WH82"/>